<dbReference type="PANTHER" id="PTHR38454">
    <property type="entry name" value="INTEGRAL MEMBRANE PROTEIN-RELATED"/>
    <property type="match status" value="1"/>
</dbReference>
<feature type="transmembrane region" description="Helical" evidence="2">
    <location>
        <begin position="142"/>
        <end position="159"/>
    </location>
</feature>
<dbReference type="Pfam" id="PF09586">
    <property type="entry name" value="YfhO"/>
    <property type="match status" value="2"/>
</dbReference>
<dbReference type="EMBL" id="QZKU01000128">
    <property type="protein sequence ID" value="RJP16098.1"/>
    <property type="molecule type" value="Genomic_DNA"/>
</dbReference>
<feature type="transmembrane region" description="Helical" evidence="2">
    <location>
        <begin position="410"/>
        <end position="429"/>
    </location>
</feature>
<protein>
    <recommendedName>
        <fullName evidence="5">YfhO family protein</fullName>
    </recommendedName>
</protein>
<accession>A0A3A4N2A1</accession>
<feature type="transmembrane region" description="Helical" evidence="2">
    <location>
        <begin position="345"/>
        <end position="363"/>
    </location>
</feature>
<evidence type="ECO:0000256" key="2">
    <source>
        <dbReference type="SAM" id="Phobius"/>
    </source>
</evidence>
<feature type="transmembrane region" description="Helical" evidence="2">
    <location>
        <begin position="305"/>
        <end position="325"/>
    </location>
</feature>
<keyword evidence="2" id="KW-1133">Transmembrane helix</keyword>
<evidence type="ECO:0000313" key="4">
    <source>
        <dbReference type="Proteomes" id="UP000265882"/>
    </source>
</evidence>
<comment type="caution">
    <text evidence="3">The sequence shown here is derived from an EMBL/GenBank/DDBJ whole genome shotgun (WGS) entry which is preliminary data.</text>
</comment>
<feature type="transmembrane region" description="Helical" evidence="2">
    <location>
        <begin position="727"/>
        <end position="748"/>
    </location>
</feature>
<evidence type="ECO:0000256" key="1">
    <source>
        <dbReference type="SAM" id="MobiDB-lite"/>
    </source>
</evidence>
<proteinExistence type="predicted"/>
<organism evidence="3 4">
    <name type="scientific">Abyssobacteria bacterium (strain SURF_5)</name>
    <dbReference type="NCBI Taxonomy" id="2093360"/>
    <lineage>
        <taxon>Bacteria</taxon>
        <taxon>Pseudomonadati</taxon>
        <taxon>Candidatus Hydrogenedentota</taxon>
        <taxon>Candidatus Abyssobacteria</taxon>
    </lineage>
</organism>
<feature type="transmembrane region" description="Helical" evidence="2">
    <location>
        <begin position="119"/>
        <end position="136"/>
    </location>
</feature>
<dbReference type="InterPro" id="IPR018580">
    <property type="entry name" value="Uncharacterised_YfhO"/>
</dbReference>
<dbReference type="AlphaFoldDB" id="A0A3A4N2A1"/>
<reference evidence="3 4" key="1">
    <citation type="journal article" date="2017" name="ISME J.">
        <title>Energy and carbon metabolisms in a deep terrestrial subsurface fluid microbial community.</title>
        <authorList>
            <person name="Momper L."/>
            <person name="Jungbluth S.P."/>
            <person name="Lee M.D."/>
            <person name="Amend J.P."/>
        </authorList>
    </citation>
    <scope>NUCLEOTIDE SEQUENCE [LARGE SCALE GENOMIC DNA]</scope>
    <source>
        <strain evidence="3">SURF_5</strain>
    </source>
</reference>
<keyword evidence="2" id="KW-0812">Transmembrane</keyword>
<feature type="transmembrane region" description="Helical" evidence="2">
    <location>
        <begin position="189"/>
        <end position="208"/>
    </location>
</feature>
<feature type="compositionally biased region" description="Basic and acidic residues" evidence="1">
    <location>
        <begin position="753"/>
        <end position="769"/>
    </location>
</feature>
<feature type="transmembrane region" description="Helical" evidence="2">
    <location>
        <begin position="384"/>
        <end position="404"/>
    </location>
</feature>
<evidence type="ECO:0008006" key="5">
    <source>
        <dbReference type="Google" id="ProtNLM"/>
    </source>
</evidence>
<dbReference type="PANTHER" id="PTHR38454:SF1">
    <property type="entry name" value="INTEGRAL MEMBRANE PROTEIN"/>
    <property type="match status" value="1"/>
</dbReference>
<feature type="transmembrane region" description="Helical" evidence="2">
    <location>
        <begin position="94"/>
        <end position="112"/>
    </location>
</feature>
<name>A0A3A4N2A1_ABYX5</name>
<sequence length="784" mass="88129">MRNRLLPALALAAVFSFLVLSLLEAKRAGWGLYANDIYSLYLPCITFIRESMRVGIFPLWNPYLATGAPFLPEPYVNLFYPVNWLAIPLEPVRALLAIQVATVLIGFSGMILYARYLKLNWAVTVMAAGIFGYAVAAETQALYAGSTYCWTPIIFLLAHRLFDRPRFTSSAALAASLAICFIAGFYQFFFYICLLLCIYLFAMTLYSWRSSGFRPIAAQWSYAGIAFLLLAGLAATQLFPTIELSSQSVRTISAVSKTNAETDFLEIGVLGIEGHMFGILLRAYYFGSALFFFPFALASRNHRKTVVALSAALVFLALFLLGHYFQFLSIFTRIPLADVFERPSRMVSFSFFPLAALSGIGLSELSQMPFRMRDPDSRKLSRTWLFALLFIAVICALAVVPWIGSPHSKWRLVFYCAFGLSILFALPLAHKLPLSKRNLTHWVMALVVLLDVFSVSHGSSQISTPQPDAFHDQRVEWAKENAGQSRVLVTFPESIIKSYNTGTMFRFNNLTSYSGFTLKRWSNYILHAVGPNNFEKFLTFGFFYGVFDYTEQLLLAHPDLLGLTSLQYALTRDPIGAAGTADQHMAWHTVQENPFFIYENRHALPRAYLVDRYVLTRNEQESLEAIEDNMARLRTSVVLENAAPSFLSAEQPENPGAGQIDDYGLNQVRLQVETERPALLVLTDSYYPGWQALVDGVRRPIWRANSLFRAVEVPPGNHEVIFKYRPLSLFAGIAATLTTVLLATPLLLRERREIKTRPHPRPEISEKPAESGNFAPKSAIIKDN</sequence>
<keyword evidence="2" id="KW-0472">Membrane</keyword>
<evidence type="ECO:0000313" key="3">
    <source>
        <dbReference type="EMBL" id="RJP16098.1"/>
    </source>
</evidence>
<feature type="region of interest" description="Disordered" evidence="1">
    <location>
        <begin position="753"/>
        <end position="784"/>
    </location>
</feature>
<feature type="transmembrane region" description="Helical" evidence="2">
    <location>
        <begin position="220"/>
        <end position="239"/>
    </location>
</feature>
<dbReference type="Proteomes" id="UP000265882">
    <property type="component" value="Unassembled WGS sequence"/>
</dbReference>
<gene>
    <name evidence="3" type="ORF">C4520_18965</name>
</gene>